<comment type="caution">
    <text evidence="10">The sequence shown here is derived from an EMBL/GenBank/DDBJ whole genome shotgun (WGS) entry which is preliminary data.</text>
</comment>
<evidence type="ECO:0000256" key="6">
    <source>
        <dbReference type="ARBA" id="ARBA00023212"/>
    </source>
</evidence>
<gene>
    <name evidence="10" type="ORF">RI129_012153</name>
</gene>
<dbReference type="PANTHER" id="PTHR13924">
    <property type="entry name" value="TRANSFORMING ACIDIC COILED-COIL CONTAINING PROTEIN 1/2"/>
    <property type="match status" value="1"/>
</dbReference>
<reference evidence="10 11" key="1">
    <citation type="journal article" date="2024" name="Insects">
        <title>An Improved Chromosome-Level Genome Assembly of the Firefly Pyrocoelia pectoralis.</title>
        <authorList>
            <person name="Fu X."/>
            <person name="Meyer-Rochow V.B."/>
            <person name="Ballantyne L."/>
            <person name="Zhu X."/>
        </authorList>
    </citation>
    <scope>NUCLEOTIDE SEQUENCE [LARGE SCALE GENOMIC DNA]</scope>
    <source>
        <strain evidence="10">XCY_ONT2</strain>
    </source>
</reference>
<dbReference type="InterPro" id="IPR039915">
    <property type="entry name" value="TACC"/>
</dbReference>
<evidence type="ECO:0000313" key="11">
    <source>
        <dbReference type="Proteomes" id="UP001329430"/>
    </source>
</evidence>
<proteinExistence type="inferred from homology"/>
<dbReference type="AlphaFoldDB" id="A0AAN7V736"/>
<feature type="coiled-coil region" evidence="7">
    <location>
        <begin position="438"/>
        <end position="508"/>
    </location>
</feature>
<accession>A0AAN7V736</accession>
<keyword evidence="5 7" id="KW-0175">Coiled coil</keyword>
<comment type="similarity">
    <text evidence="2">Belongs to the TACC family.</text>
</comment>
<keyword evidence="11" id="KW-1185">Reference proteome</keyword>
<dbReference type="Proteomes" id="UP001329430">
    <property type="component" value="Chromosome 9"/>
</dbReference>
<dbReference type="GO" id="GO:0005856">
    <property type="term" value="C:cytoskeleton"/>
    <property type="evidence" value="ECO:0007669"/>
    <property type="project" value="UniProtKB-SubCell"/>
</dbReference>
<keyword evidence="6" id="KW-0206">Cytoskeleton</keyword>
<name>A0AAN7V736_9COLE</name>
<evidence type="ECO:0000256" key="3">
    <source>
        <dbReference type="ARBA" id="ARBA00022490"/>
    </source>
</evidence>
<evidence type="ECO:0000256" key="8">
    <source>
        <dbReference type="SAM" id="MobiDB-lite"/>
    </source>
</evidence>
<evidence type="ECO:0000256" key="5">
    <source>
        <dbReference type="ARBA" id="ARBA00023054"/>
    </source>
</evidence>
<evidence type="ECO:0000256" key="1">
    <source>
        <dbReference type="ARBA" id="ARBA00004245"/>
    </source>
</evidence>
<evidence type="ECO:0000313" key="10">
    <source>
        <dbReference type="EMBL" id="KAK5639661.1"/>
    </source>
</evidence>
<feature type="domain" description="Transforming acidic coiled-coil-containing protein C-terminal" evidence="9">
    <location>
        <begin position="343"/>
        <end position="508"/>
    </location>
</feature>
<sequence length="511" mass="58098">MFVSSMIKKCINLLSYDSSKDGRKDSHDTKGKEENEDHKNDSQAQHEATMSLSQNAPQNFQAVESLNSSDLVEKGKPRTSLLSTFDPFFTTNNTGSGTENNIHNSSTNSFSPLIEETAETVFGDEDLNHNNQEFFFETITQLDDSIRLSDNINTLPLINSTIHSEEPSILETASVSVCDNDVNCSKESNLIIEPIPISDNTLHANVSDGNHILLLIDNSYSEVPAVSTNEVQNIISKNKRNRLENISEQYSTESATTLKRMTDLNDTINQLEEENAALKLQLNASQQLRQSLELQLTQKEEVVIKTQTEALRKQQASKQEIKQLKDKLDEKVTENNGSPTKELQETIKSLKTREGKLLSELNTHKNDEQNYRKIMDDYEKVISTQLGDLQRFNEEHETVKKHFANLEMAFSDVHQKYERSKKIIDGYKSNEDTLRQTLALSEENLLKSEQKYESLKAHAKAQIEKSNQELLVMRDDYETEVHKLNAVVKRLEIKISSLMDSLDQKIKNALL</sequence>
<feature type="compositionally biased region" description="Basic and acidic residues" evidence="8">
    <location>
        <begin position="18"/>
        <end position="41"/>
    </location>
</feature>
<organism evidence="10 11">
    <name type="scientific">Pyrocoelia pectoralis</name>
    <dbReference type="NCBI Taxonomy" id="417401"/>
    <lineage>
        <taxon>Eukaryota</taxon>
        <taxon>Metazoa</taxon>
        <taxon>Ecdysozoa</taxon>
        <taxon>Arthropoda</taxon>
        <taxon>Hexapoda</taxon>
        <taxon>Insecta</taxon>
        <taxon>Pterygota</taxon>
        <taxon>Neoptera</taxon>
        <taxon>Endopterygota</taxon>
        <taxon>Coleoptera</taxon>
        <taxon>Polyphaga</taxon>
        <taxon>Elateriformia</taxon>
        <taxon>Elateroidea</taxon>
        <taxon>Lampyridae</taxon>
        <taxon>Lampyrinae</taxon>
        <taxon>Pyrocoelia</taxon>
    </lineage>
</organism>
<protein>
    <recommendedName>
        <fullName evidence="9">Transforming acidic coiled-coil-containing protein C-terminal domain-containing protein</fullName>
    </recommendedName>
</protein>
<evidence type="ECO:0000256" key="4">
    <source>
        <dbReference type="ARBA" id="ARBA00022553"/>
    </source>
</evidence>
<dbReference type="GO" id="GO:0007052">
    <property type="term" value="P:mitotic spindle organization"/>
    <property type="evidence" value="ECO:0007669"/>
    <property type="project" value="InterPro"/>
</dbReference>
<dbReference type="GO" id="GO:0005737">
    <property type="term" value="C:cytoplasm"/>
    <property type="evidence" value="ECO:0007669"/>
    <property type="project" value="TreeGrafter"/>
</dbReference>
<dbReference type="Pfam" id="PF05010">
    <property type="entry name" value="TACC_C"/>
    <property type="match status" value="1"/>
</dbReference>
<evidence type="ECO:0000256" key="7">
    <source>
        <dbReference type="SAM" id="Coils"/>
    </source>
</evidence>
<comment type="subcellular location">
    <subcellularLocation>
        <location evidence="1">Cytoplasm</location>
        <location evidence="1">Cytoskeleton</location>
    </subcellularLocation>
</comment>
<keyword evidence="4" id="KW-0597">Phosphoprotein</keyword>
<evidence type="ECO:0000259" key="9">
    <source>
        <dbReference type="Pfam" id="PF05010"/>
    </source>
</evidence>
<dbReference type="EMBL" id="JAVRBK010000009">
    <property type="protein sequence ID" value="KAK5639661.1"/>
    <property type="molecule type" value="Genomic_DNA"/>
</dbReference>
<feature type="coiled-coil region" evidence="7">
    <location>
        <begin position="254"/>
        <end position="334"/>
    </location>
</feature>
<dbReference type="InterPro" id="IPR007707">
    <property type="entry name" value="TACC_C"/>
</dbReference>
<dbReference type="PANTHER" id="PTHR13924:SF10">
    <property type="entry name" value="TRANSFORMING ACIDIC COILED-COIL PROTEIN, ISOFORM K"/>
    <property type="match status" value="1"/>
</dbReference>
<keyword evidence="3" id="KW-0963">Cytoplasm</keyword>
<feature type="region of interest" description="Disordered" evidence="8">
    <location>
        <begin position="18"/>
        <end position="50"/>
    </location>
</feature>
<evidence type="ECO:0000256" key="2">
    <source>
        <dbReference type="ARBA" id="ARBA00009423"/>
    </source>
</evidence>